<organism evidence="1 2">
    <name type="scientific">Nephila pilipes</name>
    <name type="common">Giant wood spider</name>
    <name type="synonym">Nephila maculata</name>
    <dbReference type="NCBI Taxonomy" id="299642"/>
    <lineage>
        <taxon>Eukaryota</taxon>
        <taxon>Metazoa</taxon>
        <taxon>Ecdysozoa</taxon>
        <taxon>Arthropoda</taxon>
        <taxon>Chelicerata</taxon>
        <taxon>Arachnida</taxon>
        <taxon>Araneae</taxon>
        <taxon>Araneomorphae</taxon>
        <taxon>Entelegynae</taxon>
        <taxon>Araneoidea</taxon>
        <taxon>Nephilidae</taxon>
        <taxon>Nephila</taxon>
    </lineage>
</organism>
<evidence type="ECO:0000313" key="2">
    <source>
        <dbReference type="Proteomes" id="UP000887013"/>
    </source>
</evidence>
<evidence type="ECO:0000313" key="1">
    <source>
        <dbReference type="EMBL" id="GFS38654.1"/>
    </source>
</evidence>
<keyword evidence="2" id="KW-1185">Reference proteome</keyword>
<proteinExistence type="predicted"/>
<dbReference type="PANTHER" id="PTHR47331">
    <property type="entry name" value="PHD-TYPE DOMAIN-CONTAINING PROTEIN"/>
    <property type="match status" value="1"/>
</dbReference>
<dbReference type="OrthoDB" id="6432545at2759"/>
<dbReference type="Proteomes" id="UP000887013">
    <property type="component" value="Unassembled WGS sequence"/>
</dbReference>
<dbReference type="InterPro" id="IPR043502">
    <property type="entry name" value="DNA/RNA_pol_sf"/>
</dbReference>
<evidence type="ECO:0008006" key="3">
    <source>
        <dbReference type="Google" id="ProtNLM"/>
    </source>
</evidence>
<dbReference type="InterPro" id="IPR043128">
    <property type="entry name" value="Rev_trsase/Diguanyl_cyclase"/>
</dbReference>
<gene>
    <name evidence="1" type="primary">AVEN_154287_1</name>
    <name evidence="1" type="ORF">NPIL_215392</name>
</gene>
<dbReference type="Gene3D" id="3.10.10.10">
    <property type="entry name" value="HIV Type 1 Reverse Transcriptase, subunit A, domain 1"/>
    <property type="match status" value="1"/>
</dbReference>
<dbReference type="Gene3D" id="3.30.70.270">
    <property type="match status" value="1"/>
</dbReference>
<dbReference type="EMBL" id="BMAW01089219">
    <property type="protein sequence ID" value="GFS38654.1"/>
    <property type="molecule type" value="Genomic_DNA"/>
</dbReference>
<comment type="caution">
    <text evidence="1">The sequence shown here is derived from an EMBL/GenBank/DDBJ whole genome shotgun (WGS) entry which is preliminary data.</text>
</comment>
<accession>A0A8X6KC23</accession>
<reference evidence="1" key="1">
    <citation type="submission" date="2020-08" db="EMBL/GenBank/DDBJ databases">
        <title>Multicomponent nature underlies the extraordinary mechanical properties of spider dragline silk.</title>
        <authorList>
            <person name="Kono N."/>
            <person name="Nakamura H."/>
            <person name="Mori M."/>
            <person name="Yoshida Y."/>
            <person name="Ohtoshi R."/>
            <person name="Malay A.D."/>
            <person name="Moran D.A.P."/>
            <person name="Tomita M."/>
            <person name="Numata K."/>
            <person name="Arakawa K."/>
        </authorList>
    </citation>
    <scope>NUCLEOTIDE SEQUENCE</scope>
</reference>
<name>A0A8X6KC23_NEPPI</name>
<dbReference type="SUPFAM" id="SSF56672">
    <property type="entry name" value="DNA/RNA polymerases"/>
    <property type="match status" value="1"/>
</dbReference>
<sequence length="275" mass="32169">MGVYIGVMDPTITLQEVEFQLIPSHVDIDGHERANLLAKRGTKLHMEDISIPLDSLKRCICEKVMINYNMDLSNKSSEKFWENIPNDWQEFSHRSLFCSDIKQAFLQICLANEHKDAVRFLWSDDEPCVHKKPKLQVYHFNRVNFGVSSSPFLLEVTIRHHIEKYKHELPDTVVLLDRSFYVDDLISGGNEFEKALQTSRRAKYVMEVVGMDLRKWITTDTNLMEQWKKEKFDVLYPVHETVSLDANETKVLGLSWNTHEDYLATDTKSLFEYGY</sequence>
<protein>
    <recommendedName>
        <fullName evidence="3">Reverse transcriptase</fullName>
    </recommendedName>
</protein>
<dbReference type="GO" id="GO:0071897">
    <property type="term" value="P:DNA biosynthetic process"/>
    <property type="evidence" value="ECO:0007669"/>
    <property type="project" value="UniProtKB-ARBA"/>
</dbReference>
<dbReference type="AlphaFoldDB" id="A0A8X6KC23"/>